<evidence type="ECO:0000256" key="4">
    <source>
        <dbReference type="ARBA" id="ARBA00022833"/>
    </source>
</evidence>
<dbReference type="PANTHER" id="PTHR45891:SF3">
    <property type="entry name" value="ZINC FINGER PROTEIN 2"/>
    <property type="match status" value="1"/>
</dbReference>
<keyword evidence="8" id="KW-1185">Reference proteome</keyword>
<dbReference type="GO" id="GO:0008270">
    <property type="term" value="F:zinc ion binding"/>
    <property type="evidence" value="ECO:0007669"/>
    <property type="project" value="UniProtKB-KW"/>
</dbReference>
<evidence type="ECO:0000256" key="6">
    <source>
        <dbReference type="SAM" id="MobiDB-lite"/>
    </source>
</evidence>
<evidence type="ECO:0000256" key="5">
    <source>
        <dbReference type="PROSITE-ProRule" id="PRU00042"/>
    </source>
</evidence>
<feature type="domain" description="C2H2-type" evidence="7">
    <location>
        <begin position="75"/>
        <end position="103"/>
    </location>
</feature>
<keyword evidence="4" id="KW-0862">Zinc</keyword>
<dbReference type="GO" id="GO:0005634">
    <property type="term" value="C:nucleus"/>
    <property type="evidence" value="ECO:0007669"/>
    <property type="project" value="UniProtKB-SubCell"/>
</dbReference>
<proteinExistence type="predicted"/>
<sequence>MASSLMSSILTPETLEKFNISLNNNNNSSETAAPDGQQSNAQQDLFKLITSSDKTSAESMLKMFKSKERKHQFHKRCPFCGVLFQFKEKLTEHLTKKHLEEMQTANVDVDALPNAEDVLSFSDDFLNRVNNGNSGNTLVGRGVSPLDLSYTGNDEEDQQDQQQSASPTSQSEENDDENRVDTYDDYSGISAFDQLSRNSPVGSSRSSVTPSSSFATTLNSGTSLTGNNHQNSMVAAAAAAAAANSKRYRTHLTPLQVYIMKVWFQNARAKERKSKGEDDSQNSIT</sequence>
<evidence type="ECO:0000256" key="3">
    <source>
        <dbReference type="ARBA" id="ARBA00022737"/>
    </source>
</evidence>
<evidence type="ECO:0000313" key="9">
    <source>
        <dbReference type="WBParaSite" id="jg25826"/>
    </source>
</evidence>
<dbReference type="Gene3D" id="1.10.10.60">
    <property type="entry name" value="Homeodomain-like"/>
    <property type="match status" value="1"/>
</dbReference>
<keyword evidence="5" id="KW-0863">Zinc-finger</keyword>
<dbReference type="InterPro" id="IPR009057">
    <property type="entry name" value="Homeodomain-like_sf"/>
</dbReference>
<evidence type="ECO:0000256" key="2">
    <source>
        <dbReference type="ARBA" id="ARBA00022723"/>
    </source>
</evidence>
<keyword evidence="3" id="KW-0677">Repeat</keyword>
<dbReference type="InterPro" id="IPR013087">
    <property type="entry name" value="Znf_C2H2_type"/>
</dbReference>
<reference evidence="9" key="1">
    <citation type="submission" date="2022-11" db="UniProtKB">
        <authorList>
            <consortium name="WormBaseParasite"/>
        </authorList>
    </citation>
    <scope>IDENTIFICATION</scope>
</reference>
<feature type="region of interest" description="Disordered" evidence="6">
    <location>
        <begin position="131"/>
        <end position="215"/>
    </location>
</feature>
<accession>A0A915E4W0</accession>
<dbReference type="PROSITE" id="PS00028">
    <property type="entry name" value="ZINC_FINGER_C2H2_1"/>
    <property type="match status" value="1"/>
</dbReference>
<dbReference type="AlphaFoldDB" id="A0A915E4W0"/>
<dbReference type="InterPro" id="IPR051968">
    <property type="entry name" value="ZnFinger_Homeobox_TR"/>
</dbReference>
<dbReference type="PROSITE" id="PS50157">
    <property type="entry name" value="ZINC_FINGER_C2H2_2"/>
    <property type="match status" value="1"/>
</dbReference>
<protein>
    <submittedName>
        <fullName evidence="9">C2H2-type domain-containing protein</fullName>
    </submittedName>
</protein>
<keyword evidence="2" id="KW-0479">Metal-binding</keyword>
<evidence type="ECO:0000259" key="7">
    <source>
        <dbReference type="PROSITE" id="PS50157"/>
    </source>
</evidence>
<dbReference type="GO" id="GO:0000981">
    <property type="term" value="F:DNA-binding transcription factor activity, RNA polymerase II-specific"/>
    <property type="evidence" value="ECO:0007669"/>
    <property type="project" value="TreeGrafter"/>
</dbReference>
<dbReference type="InterPro" id="IPR001356">
    <property type="entry name" value="HD"/>
</dbReference>
<dbReference type="WBParaSite" id="jg25826">
    <property type="protein sequence ID" value="jg25826"/>
    <property type="gene ID" value="jg25826"/>
</dbReference>
<comment type="subcellular location">
    <subcellularLocation>
        <location evidence="1">Nucleus</location>
    </subcellularLocation>
</comment>
<feature type="compositionally biased region" description="Low complexity" evidence="6">
    <location>
        <begin position="196"/>
        <end position="213"/>
    </location>
</feature>
<evidence type="ECO:0000313" key="8">
    <source>
        <dbReference type="Proteomes" id="UP000887574"/>
    </source>
</evidence>
<feature type="compositionally biased region" description="Low complexity" evidence="6">
    <location>
        <begin position="160"/>
        <end position="171"/>
    </location>
</feature>
<dbReference type="CDD" id="cd00086">
    <property type="entry name" value="homeodomain"/>
    <property type="match status" value="1"/>
</dbReference>
<evidence type="ECO:0000256" key="1">
    <source>
        <dbReference type="ARBA" id="ARBA00004123"/>
    </source>
</evidence>
<dbReference type="Proteomes" id="UP000887574">
    <property type="component" value="Unplaced"/>
</dbReference>
<name>A0A915E4W0_9BILA</name>
<dbReference type="GO" id="GO:0000978">
    <property type="term" value="F:RNA polymerase II cis-regulatory region sequence-specific DNA binding"/>
    <property type="evidence" value="ECO:0007669"/>
    <property type="project" value="TreeGrafter"/>
</dbReference>
<dbReference type="SUPFAM" id="SSF46689">
    <property type="entry name" value="Homeodomain-like"/>
    <property type="match status" value="1"/>
</dbReference>
<dbReference type="PANTHER" id="PTHR45891">
    <property type="entry name" value="ZINC FINGER HOMEOBOX PROTEIN"/>
    <property type="match status" value="1"/>
</dbReference>
<organism evidence="8 9">
    <name type="scientific">Ditylenchus dipsaci</name>
    <dbReference type="NCBI Taxonomy" id="166011"/>
    <lineage>
        <taxon>Eukaryota</taxon>
        <taxon>Metazoa</taxon>
        <taxon>Ecdysozoa</taxon>
        <taxon>Nematoda</taxon>
        <taxon>Chromadorea</taxon>
        <taxon>Rhabditida</taxon>
        <taxon>Tylenchina</taxon>
        <taxon>Tylenchomorpha</taxon>
        <taxon>Sphaerularioidea</taxon>
        <taxon>Anguinidae</taxon>
        <taxon>Anguininae</taxon>
        <taxon>Ditylenchus</taxon>
    </lineage>
</organism>